<reference evidence="4 5" key="1">
    <citation type="journal article" date="2022" name="Front. Cell. Infect. Microbiol.">
        <title>The Genomes of Two Strains of Taenia crassiceps the Animal Model for the Study of Human Cysticercosis.</title>
        <authorList>
            <person name="Bobes R.J."/>
            <person name="Estrada K."/>
            <person name="Rios-Valencia D.G."/>
            <person name="Calderon-Gallegos A."/>
            <person name="de la Torre P."/>
            <person name="Carrero J.C."/>
            <person name="Sanchez-Flores A."/>
            <person name="Laclette J.P."/>
        </authorList>
    </citation>
    <scope>NUCLEOTIDE SEQUENCE [LARGE SCALE GENOMIC DNA]</scope>
    <source>
        <strain evidence="4">WFUcys</strain>
    </source>
</reference>
<evidence type="ECO:0000313" key="5">
    <source>
        <dbReference type="Proteomes" id="UP001651158"/>
    </source>
</evidence>
<dbReference type="SUPFAM" id="SSF56854">
    <property type="entry name" value="Bcl-2 inhibitors of programmed cell death"/>
    <property type="match status" value="1"/>
</dbReference>
<evidence type="ECO:0000256" key="3">
    <source>
        <dbReference type="SAM" id="MobiDB-lite"/>
    </source>
</evidence>
<gene>
    <name evidence="4" type="ORF">TcWFU_010455</name>
</gene>
<comment type="caution">
    <text evidence="4">The sequence shown here is derived from an EMBL/GenBank/DDBJ whole genome shotgun (WGS) entry which is preliminary data.</text>
</comment>
<feature type="compositionally biased region" description="Basic and acidic residues" evidence="3">
    <location>
        <begin position="1"/>
        <end position="12"/>
    </location>
</feature>
<dbReference type="InterPro" id="IPR036834">
    <property type="entry name" value="Bcl-2-like_sf"/>
</dbReference>
<evidence type="ECO:0000256" key="2">
    <source>
        <dbReference type="ARBA" id="ARBA00022703"/>
    </source>
</evidence>
<dbReference type="InterPro" id="IPR026298">
    <property type="entry name" value="Bcl-2_fam"/>
</dbReference>
<proteinExistence type="inferred from homology"/>
<feature type="region of interest" description="Disordered" evidence="3">
    <location>
        <begin position="228"/>
        <end position="250"/>
    </location>
</feature>
<protein>
    <submittedName>
        <fullName evidence="4">Uncharacterized protein</fullName>
    </submittedName>
</protein>
<dbReference type="PANTHER" id="PTHR11256">
    <property type="entry name" value="BCL-2 RELATED"/>
    <property type="match status" value="1"/>
</dbReference>
<keyword evidence="5" id="KW-1185">Reference proteome</keyword>
<feature type="region of interest" description="Disordered" evidence="3">
    <location>
        <begin position="1"/>
        <end position="31"/>
    </location>
</feature>
<dbReference type="Gene3D" id="1.10.437.10">
    <property type="entry name" value="Blc2-like"/>
    <property type="match status" value="1"/>
</dbReference>
<feature type="region of interest" description="Disordered" evidence="3">
    <location>
        <begin position="86"/>
        <end position="107"/>
    </location>
</feature>
<dbReference type="EMBL" id="JAKROA010000007">
    <property type="protein sequence ID" value="KAL5105986.1"/>
    <property type="molecule type" value="Genomic_DNA"/>
</dbReference>
<dbReference type="InterPro" id="IPR002475">
    <property type="entry name" value="Bcl2-like"/>
</dbReference>
<dbReference type="PROSITE" id="PS50062">
    <property type="entry name" value="BCL2_FAMILY"/>
    <property type="match status" value="1"/>
</dbReference>
<keyword evidence="2" id="KW-0053">Apoptosis</keyword>
<evidence type="ECO:0000313" key="4">
    <source>
        <dbReference type="EMBL" id="KAL5105986.1"/>
    </source>
</evidence>
<name>A0ABR4Q8V6_9CEST</name>
<comment type="similarity">
    <text evidence="1">Belongs to the Bcl-2 family.</text>
</comment>
<sequence length="359" mass="39510">MSEVVRSTERSIRAQSASCSSSSSGYSSSPLDSFVTSMQNDSSLGALESLLQDKISRRTFQLLSRVVQSRVLLQWVIPLLEYRRNNAPSSYQDNEGGDVVDGTGPRPESRLPEIISNTAMAAAVDLVNTFESRYAEGYRSLVTDALHVYNSTTSNSPTTTSSSSDEGELDLSPFYSAQYSLSYKNARDRYIGILHSLFVQQINWGRIVAMMSFLRALCEVIDASAQSHASSSSSEDVNEVNSPPPPLDKTDFASVVNQSADGDEDKKLTMKIQDRRMASLHYIVWTTEFIHKESKVGDWIEEHGSWEGLEAFVKAGKSSQLASLLFGFSPLPCVDFGHSEFLLLLLLLCPVASQTAVIQ</sequence>
<dbReference type="PANTHER" id="PTHR11256:SF50">
    <property type="entry name" value="APOPTOSIS REGULATOR CED-9"/>
    <property type="match status" value="1"/>
</dbReference>
<accession>A0ABR4Q8V6</accession>
<feature type="compositionally biased region" description="Low complexity" evidence="3">
    <location>
        <begin position="13"/>
        <end position="31"/>
    </location>
</feature>
<evidence type="ECO:0000256" key="1">
    <source>
        <dbReference type="ARBA" id="ARBA00009458"/>
    </source>
</evidence>
<organism evidence="4 5">
    <name type="scientific">Taenia crassiceps</name>
    <dbReference type="NCBI Taxonomy" id="6207"/>
    <lineage>
        <taxon>Eukaryota</taxon>
        <taxon>Metazoa</taxon>
        <taxon>Spiralia</taxon>
        <taxon>Lophotrochozoa</taxon>
        <taxon>Platyhelminthes</taxon>
        <taxon>Cestoda</taxon>
        <taxon>Eucestoda</taxon>
        <taxon>Cyclophyllidea</taxon>
        <taxon>Taeniidae</taxon>
        <taxon>Taenia</taxon>
    </lineage>
</organism>
<dbReference type="Proteomes" id="UP001651158">
    <property type="component" value="Unassembled WGS sequence"/>
</dbReference>